<protein>
    <submittedName>
        <fullName evidence="1">Uncharacterized protein</fullName>
    </submittedName>
</protein>
<dbReference type="AlphaFoldDB" id="A0A380T1T6"/>
<reference evidence="2" key="1">
    <citation type="submission" date="2018-07" db="EMBL/GenBank/DDBJ databases">
        <authorList>
            <person name="Blom J."/>
        </authorList>
    </citation>
    <scope>NUCLEOTIDE SEQUENCE [LARGE SCALE GENOMIC DNA]</scope>
    <source>
        <strain evidence="2">CCOS 864</strain>
    </source>
</reference>
<dbReference type="EMBL" id="UIDD01000009">
    <property type="protein sequence ID" value="SUQ64187.1"/>
    <property type="molecule type" value="Genomic_DNA"/>
</dbReference>
<dbReference type="Proteomes" id="UP000255177">
    <property type="component" value="Unassembled WGS sequence"/>
</dbReference>
<evidence type="ECO:0000313" key="1">
    <source>
        <dbReference type="EMBL" id="SUQ64187.1"/>
    </source>
</evidence>
<name>A0A380T1T6_9PSED</name>
<keyword evidence="2" id="KW-1185">Reference proteome</keyword>
<sequence>MWTLRTSMFPHLLESSSAATSTLSRFYYREKMTMLDWSTGRLVQRKPMPFYKLRLPSFPIAEGIW</sequence>
<accession>A0A380T1T6</accession>
<evidence type="ECO:0000313" key="2">
    <source>
        <dbReference type="Proteomes" id="UP000255177"/>
    </source>
</evidence>
<proteinExistence type="predicted"/>
<gene>
    <name evidence="1" type="ORF">CCOS864_03642</name>
</gene>
<organism evidence="1 2">
    <name type="scientific">Pseudomonas wadenswilerensis</name>
    <dbReference type="NCBI Taxonomy" id="1785161"/>
    <lineage>
        <taxon>Bacteria</taxon>
        <taxon>Pseudomonadati</taxon>
        <taxon>Pseudomonadota</taxon>
        <taxon>Gammaproteobacteria</taxon>
        <taxon>Pseudomonadales</taxon>
        <taxon>Pseudomonadaceae</taxon>
        <taxon>Pseudomonas</taxon>
    </lineage>
</organism>